<dbReference type="PANTHER" id="PTHR42711">
    <property type="entry name" value="ABC TRANSPORTER ATP-BINDING PROTEIN"/>
    <property type="match status" value="1"/>
</dbReference>
<dbReference type="Gene3D" id="3.40.50.300">
    <property type="entry name" value="P-loop containing nucleotide triphosphate hydrolases"/>
    <property type="match status" value="1"/>
</dbReference>
<comment type="similarity">
    <text evidence="1">Belongs to the ABC transporter superfamily.</text>
</comment>
<dbReference type="InterPro" id="IPR017871">
    <property type="entry name" value="ABC_transporter-like_CS"/>
</dbReference>
<dbReference type="InterPro" id="IPR003593">
    <property type="entry name" value="AAA+_ATPase"/>
</dbReference>
<evidence type="ECO:0000256" key="1">
    <source>
        <dbReference type="ARBA" id="ARBA00005417"/>
    </source>
</evidence>
<evidence type="ECO:0000256" key="2">
    <source>
        <dbReference type="ARBA" id="ARBA00022448"/>
    </source>
</evidence>
<evidence type="ECO:0000313" key="8">
    <source>
        <dbReference type="Proteomes" id="UP001220610"/>
    </source>
</evidence>
<reference evidence="7" key="1">
    <citation type="submission" date="2023-03" db="EMBL/GenBank/DDBJ databases">
        <title>Andean soil-derived lignocellulolytic bacterial consortium as a source of novel taxa and putative plastic-active enzymes.</title>
        <authorList>
            <person name="Diaz-Garcia L."/>
            <person name="Chuvochina M."/>
            <person name="Feuerriegel G."/>
            <person name="Bunk B."/>
            <person name="Sproer C."/>
            <person name="Streit W.R."/>
            <person name="Rodriguez L.M."/>
            <person name="Overmann J."/>
            <person name="Jimenez D.J."/>
        </authorList>
    </citation>
    <scope>NUCLEOTIDE SEQUENCE</scope>
    <source>
        <strain evidence="7">MAG 7</strain>
    </source>
</reference>
<dbReference type="Pfam" id="PF00005">
    <property type="entry name" value="ABC_tran"/>
    <property type="match status" value="1"/>
</dbReference>
<gene>
    <name evidence="7" type="ORF">P0Y53_22390</name>
</gene>
<dbReference type="SUPFAM" id="SSF52540">
    <property type="entry name" value="P-loop containing nucleoside triphosphate hydrolases"/>
    <property type="match status" value="1"/>
</dbReference>
<dbReference type="AlphaFoldDB" id="A0AAJ5WSF0"/>
<keyword evidence="2" id="KW-0813">Transport</keyword>
<keyword evidence="4" id="KW-0547">Nucleotide-binding</keyword>
<dbReference type="PANTHER" id="PTHR42711:SF5">
    <property type="entry name" value="ABC TRANSPORTER ATP-BINDING PROTEIN NATA"/>
    <property type="match status" value="1"/>
</dbReference>
<dbReference type="InterPro" id="IPR027417">
    <property type="entry name" value="P-loop_NTPase"/>
</dbReference>
<dbReference type="InterPro" id="IPR003439">
    <property type="entry name" value="ABC_transporter-like_ATP-bd"/>
</dbReference>
<keyword evidence="5 7" id="KW-0067">ATP-binding</keyword>
<proteinExistence type="inferred from homology"/>
<dbReference type="GO" id="GO:0016887">
    <property type="term" value="F:ATP hydrolysis activity"/>
    <property type="evidence" value="ECO:0007669"/>
    <property type="project" value="InterPro"/>
</dbReference>
<organism evidence="7 8">
    <name type="scientific">Candidatus Pseudobacter hemicellulosilyticus</name>
    <dbReference type="NCBI Taxonomy" id="3121375"/>
    <lineage>
        <taxon>Bacteria</taxon>
        <taxon>Pseudomonadati</taxon>
        <taxon>Bacteroidota</taxon>
        <taxon>Chitinophagia</taxon>
        <taxon>Chitinophagales</taxon>
        <taxon>Chitinophagaceae</taxon>
        <taxon>Pseudobacter</taxon>
    </lineage>
</organism>
<dbReference type="SMART" id="SM00382">
    <property type="entry name" value="AAA"/>
    <property type="match status" value="1"/>
</dbReference>
<dbReference type="PROSITE" id="PS00211">
    <property type="entry name" value="ABC_TRANSPORTER_1"/>
    <property type="match status" value="1"/>
</dbReference>
<dbReference type="PROSITE" id="PS50893">
    <property type="entry name" value="ABC_TRANSPORTER_2"/>
    <property type="match status" value="1"/>
</dbReference>
<evidence type="ECO:0000256" key="3">
    <source>
        <dbReference type="ARBA" id="ARBA00022458"/>
    </source>
</evidence>
<dbReference type="GO" id="GO:0005524">
    <property type="term" value="F:ATP binding"/>
    <property type="evidence" value="ECO:0007669"/>
    <property type="project" value="UniProtKB-KW"/>
</dbReference>
<dbReference type="EMBL" id="CP119311">
    <property type="protein sequence ID" value="WEK35249.1"/>
    <property type="molecule type" value="Genomic_DNA"/>
</dbReference>
<accession>A0AAJ5WSF0</accession>
<evidence type="ECO:0000256" key="5">
    <source>
        <dbReference type="ARBA" id="ARBA00022840"/>
    </source>
</evidence>
<protein>
    <submittedName>
        <fullName evidence="7">ABC transporter ATP-binding protein</fullName>
    </submittedName>
</protein>
<feature type="domain" description="ABC transporter" evidence="6">
    <location>
        <begin position="15"/>
        <end position="246"/>
    </location>
</feature>
<evidence type="ECO:0000256" key="4">
    <source>
        <dbReference type="ARBA" id="ARBA00022741"/>
    </source>
</evidence>
<sequence length="324" mass="36116">MEKSFSTNQPAGAAIVVNNLVKRYGAKKETVAAVRGISFQVERGELFGIIGPDGAGKTSLFRMLTTLLLPDAGSATVNGLDVVKDFKTIRRQVGYMPGKFSLYQDLTVAENLEFFATIFNTTVTANYALIKDIYSQIEPFRERRAGKLSGGMKQKLALSCALIHKPVVLFLDEPTTGVDVVSRKEFWEMLKQLKQQGITILVSTPYMDEASLCDRVALMQDGQLLRIDTPQGIIDQYGKPLLAVKSNRMLPLQQDLKAFDQVEDCHSFGEYHHVVMKPGYQLDSLRQYLESKQHGGLEIRPISPGIEDCFMDLMKHTATQTTTL</sequence>
<evidence type="ECO:0000313" key="7">
    <source>
        <dbReference type="EMBL" id="WEK35249.1"/>
    </source>
</evidence>
<dbReference type="CDD" id="cd03230">
    <property type="entry name" value="ABC_DR_subfamily_A"/>
    <property type="match status" value="1"/>
</dbReference>
<evidence type="ECO:0000259" key="6">
    <source>
        <dbReference type="PROSITE" id="PS50893"/>
    </source>
</evidence>
<keyword evidence="3" id="KW-0536">Nodulation</keyword>
<name>A0AAJ5WSF0_9BACT</name>
<dbReference type="Proteomes" id="UP001220610">
    <property type="component" value="Chromosome"/>
</dbReference>
<dbReference type="InterPro" id="IPR050763">
    <property type="entry name" value="ABC_transporter_ATP-binding"/>
</dbReference>